<protein>
    <submittedName>
        <fullName evidence="3">Interleukin-6 receptor subunit beta</fullName>
    </submittedName>
</protein>
<feature type="transmembrane region" description="Helical" evidence="1">
    <location>
        <begin position="415"/>
        <end position="440"/>
    </location>
</feature>
<dbReference type="InterPro" id="IPR013783">
    <property type="entry name" value="Ig-like_fold"/>
</dbReference>
<dbReference type="Pfam" id="PF00041">
    <property type="entry name" value="fn3"/>
    <property type="match status" value="1"/>
</dbReference>
<dbReference type="SUPFAM" id="SSF49265">
    <property type="entry name" value="Fibronectin type III"/>
    <property type="match status" value="1"/>
</dbReference>
<accession>A0AAV3ZBJ1</accession>
<dbReference type="EMBL" id="BLXT01002128">
    <property type="protein sequence ID" value="GFN91328.1"/>
    <property type="molecule type" value="Genomic_DNA"/>
</dbReference>
<evidence type="ECO:0000259" key="2">
    <source>
        <dbReference type="PROSITE" id="PS50853"/>
    </source>
</evidence>
<keyword evidence="1" id="KW-0472">Membrane</keyword>
<sequence>KPSPVENLEIKPTKVGNEKQCLDLTWTHRKPNAKKVFRVRHKADGDKNFSVLGDGLDTSSFLACGYDPMTQHIFAIDCYPVGSYKGYWSDPLVKEITTPQAEPLLGPQISNGSYLTTACNHGFRNITVLWNDVKKEAQNGIITHISFWVNGKFQQKNIFSRYSASLKITCGEVSLQLRAHNAAGFSLVPSTLIIPSVELEVPLVLHETFSVEVTREANLTTELHAVWQTPGEEEASAWGKATVFWCLGKWLKKQCTGPVYWAVAEPSQKYMNISADIIDATEFLFGISVEYKTTQKWSPIFWTSCLYDNRAVEVPAPSNLDLEADEEAIKTWWSPVLCSYQSRVKVDKYIVKWRKADAGENEFAEKAVDSSTSFYHIASLEAQTPYLVTVQSKSAYQLGEQTEWKKVMPLKKTNMGLFIASIVGSILSVAVVAVAIFLLIRYCYRHRRSMNMNVKAVEDLKSNSQNFSTPYCLLSKGTHESEFLFHPTAATFRGLARTTSLCDVICTHNAVTRNTKWGSHDETMATSNDLLIKQRSVIDFWQLRDILLQTFMQE</sequence>
<keyword evidence="3" id="KW-0675">Receptor</keyword>
<dbReference type="PROSITE" id="PS50853">
    <property type="entry name" value="FN3"/>
    <property type="match status" value="1"/>
</dbReference>
<evidence type="ECO:0000313" key="4">
    <source>
        <dbReference type="Proteomes" id="UP000735302"/>
    </source>
</evidence>
<dbReference type="Proteomes" id="UP000735302">
    <property type="component" value="Unassembled WGS sequence"/>
</dbReference>
<evidence type="ECO:0000256" key="1">
    <source>
        <dbReference type="SAM" id="Phobius"/>
    </source>
</evidence>
<name>A0AAV3ZBJ1_9GAST</name>
<dbReference type="InterPro" id="IPR003961">
    <property type="entry name" value="FN3_dom"/>
</dbReference>
<feature type="domain" description="Fibronectin type-III" evidence="2">
    <location>
        <begin position="316"/>
        <end position="413"/>
    </location>
</feature>
<comment type="caution">
    <text evidence="3">The sequence shown here is derived from an EMBL/GenBank/DDBJ whole genome shotgun (WGS) entry which is preliminary data.</text>
</comment>
<proteinExistence type="predicted"/>
<reference evidence="3 4" key="1">
    <citation type="journal article" date="2021" name="Elife">
        <title>Chloroplast acquisition without the gene transfer in kleptoplastic sea slugs, Plakobranchus ocellatus.</title>
        <authorList>
            <person name="Maeda T."/>
            <person name="Takahashi S."/>
            <person name="Yoshida T."/>
            <person name="Shimamura S."/>
            <person name="Takaki Y."/>
            <person name="Nagai Y."/>
            <person name="Toyoda A."/>
            <person name="Suzuki Y."/>
            <person name="Arimoto A."/>
            <person name="Ishii H."/>
            <person name="Satoh N."/>
            <person name="Nishiyama T."/>
            <person name="Hasebe M."/>
            <person name="Maruyama T."/>
            <person name="Minagawa J."/>
            <person name="Obokata J."/>
            <person name="Shigenobu S."/>
        </authorList>
    </citation>
    <scope>NUCLEOTIDE SEQUENCE [LARGE SCALE GENOMIC DNA]</scope>
</reference>
<dbReference type="Gene3D" id="2.60.40.10">
    <property type="entry name" value="Immunoglobulins"/>
    <property type="match status" value="3"/>
</dbReference>
<dbReference type="AlphaFoldDB" id="A0AAV3ZBJ1"/>
<gene>
    <name evidence="3" type="ORF">PoB_001783400</name>
</gene>
<dbReference type="CDD" id="cd00063">
    <property type="entry name" value="FN3"/>
    <property type="match status" value="1"/>
</dbReference>
<organism evidence="3 4">
    <name type="scientific">Plakobranchus ocellatus</name>
    <dbReference type="NCBI Taxonomy" id="259542"/>
    <lineage>
        <taxon>Eukaryota</taxon>
        <taxon>Metazoa</taxon>
        <taxon>Spiralia</taxon>
        <taxon>Lophotrochozoa</taxon>
        <taxon>Mollusca</taxon>
        <taxon>Gastropoda</taxon>
        <taxon>Heterobranchia</taxon>
        <taxon>Euthyneura</taxon>
        <taxon>Panpulmonata</taxon>
        <taxon>Sacoglossa</taxon>
        <taxon>Placobranchoidea</taxon>
        <taxon>Plakobranchidae</taxon>
        <taxon>Plakobranchus</taxon>
    </lineage>
</organism>
<dbReference type="InterPro" id="IPR036116">
    <property type="entry name" value="FN3_sf"/>
</dbReference>
<keyword evidence="1" id="KW-0812">Transmembrane</keyword>
<evidence type="ECO:0000313" key="3">
    <source>
        <dbReference type="EMBL" id="GFN91328.1"/>
    </source>
</evidence>
<feature type="non-terminal residue" evidence="3">
    <location>
        <position position="1"/>
    </location>
</feature>
<keyword evidence="4" id="KW-1185">Reference proteome</keyword>
<keyword evidence="1" id="KW-1133">Transmembrane helix</keyword>